<reference evidence="5 6" key="1">
    <citation type="submission" date="2020-10" db="EMBL/GenBank/DDBJ databases">
        <title>Ca. Dormibacterota MAGs.</title>
        <authorList>
            <person name="Montgomery K."/>
        </authorList>
    </citation>
    <scope>NUCLEOTIDE SEQUENCE [LARGE SCALE GENOMIC DNA]</scope>
    <source>
        <strain evidence="5">SC8811_S16_3</strain>
    </source>
</reference>
<sequence>MLIYDSAMASAATPSFDLGGSVAIVTGASGGLGKEIARELVRLGAEVVVGVRDVGRGEAAKAEIAGGAEGRVHVMQVDVATLASVRAFARSIQERFGSVQVLANNAGAWFTDRRLSADKVELTFATNVLGPHLLTGLLADPLRAEGGGRVVNVVSAISTKPDLTDLQFERRPYEGYQAYAQSKGALRMITWGWANRFQGTGVTVNAAAPGFVRTGFNRNARGLRAAFINLSGPVFRCEPRTRRGHANLGGHRTPVGTSHGKLLQWQAGTRGRPS</sequence>
<dbReference type="PRINTS" id="PR00080">
    <property type="entry name" value="SDRFAMILY"/>
</dbReference>
<feature type="region of interest" description="Disordered" evidence="4">
    <location>
        <begin position="243"/>
        <end position="274"/>
    </location>
</feature>
<dbReference type="PRINTS" id="PR00081">
    <property type="entry name" value="GDHRDH"/>
</dbReference>
<proteinExistence type="inferred from homology"/>
<protein>
    <submittedName>
        <fullName evidence="5">SDR family NAD(P)-dependent oxidoreductase</fullName>
    </submittedName>
</protein>
<dbReference type="RefSeq" id="WP_338180115.1">
    <property type="nucleotide sequence ID" value="NZ_JAEKNQ010000040.1"/>
</dbReference>
<evidence type="ECO:0000313" key="6">
    <source>
        <dbReference type="Proteomes" id="UP000620075"/>
    </source>
</evidence>
<dbReference type="Pfam" id="PF00106">
    <property type="entry name" value="adh_short"/>
    <property type="match status" value="1"/>
</dbReference>
<comment type="similarity">
    <text evidence="1 3">Belongs to the short-chain dehydrogenases/reductases (SDR) family.</text>
</comment>
<comment type="caution">
    <text evidence="5">The sequence shown here is derived from an EMBL/GenBank/DDBJ whole genome shotgun (WGS) entry which is preliminary data.</text>
</comment>
<dbReference type="PANTHER" id="PTHR43157:SF31">
    <property type="entry name" value="PHOSPHATIDYLINOSITOL-GLYCAN BIOSYNTHESIS CLASS F PROTEIN"/>
    <property type="match status" value="1"/>
</dbReference>
<dbReference type="Proteomes" id="UP000620075">
    <property type="component" value="Unassembled WGS sequence"/>
</dbReference>
<dbReference type="SUPFAM" id="SSF51735">
    <property type="entry name" value="NAD(P)-binding Rossmann-fold domains"/>
    <property type="match status" value="1"/>
</dbReference>
<dbReference type="GO" id="GO:0016491">
    <property type="term" value="F:oxidoreductase activity"/>
    <property type="evidence" value="ECO:0007669"/>
    <property type="project" value="UniProtKB-KW"/>
</dbReference>
<evidence type="ECO:0000256" key="1">
    <source>
        <dbReference type="ARBA" id="ARBA00006484"/>
    </source>
</evidence>
<dbReference type="InterPro" id="IPR036291">
    <property type="entry name" value="NAD(P)-bd_dom_sf"/>
</dbReference>
<evidence type="ECO:0000256" key="3">
    <source>
        <dbReference type="RuleBase" id="RU000363"/>
    </source>
</evidence>
<dbReference type="AlphaFoldDB" id="A0A934KHL1"/>
<evidence type="ECO:0000313" key="5">
    <source>
        <dbReference type="EMBL" id="MBJ7603691.1"/>
    </source>
</evidence>
<dbReference type="PANTHER" id="PTHR43157">
    <property type="entry name" value="PHOSPHATIDYLINOSITOL-GLYCAN BIOSYNTHESIS CLASS F PROTEIN-RELATED"/>
    <property type="match status" value="1"/>
</dbReference>
<accession>A0A934KHL1</accession>
<dbReference type="Gene3D" id="3.40.50.720">
    <property type="entry name" value="NAD(P)-binding Rossmann-like Domain"/>
    <property type="match status" value="1"/>
</dbReference>
<dbReference type="EMBL" id="JAEKNQ010000040">
    <property type="protein sequence ID" value="MBJ7603691.1"/>
    <property type="molecule type" value="Genomic_DNA"/>
</dbReference>
<name>A0A934KHL1_9BACT</name>
<dbReference type="InterPro" id="IPR002347">
    <property type="entry name" value="SDR_fam"/>
</dbReference>
<dbReference type="PROSITE" id="PS00061">
    <property type="entry name" value="ADH_SHORT"/>
    <property type="match status" value="1"/>
</dbReference>
<keyword evidence="2" id="KW-0560">Oxidoreductase</keyword>
<organism evidence="5 6">
    <name type="scientific">Candidatus Dormiibacter inghamiae</name>
    <dbReference type="NCBI Taxonomy" id="3127013"/>
    <lineage>
        <taxon>Bacteria</taxon>
        <taxon>Bacillati</taxon>
        <taxon>Candidatus Dormiibacterota</taxon>
        <taxon>Candidatus Dormibacteria</taxon>
        <taxon>Candidatus Dormibacterales</taxon>
        <taxon>Candidatus Dormibacteraceae</taxon>
        <taxon>Candidatus Dormiibacter</taxon>
    </lineage>
</organism>
<evidence type="ECO:0000256" key="2">
    <source>
        <dbReference type="ARBA" id="ARBA00023002"/>
    </source>
</evidence>
<evidence type="ECO:0000256" key="4">
    <source>
        <dbReference type="SAM" id="MobiDB-lite"/>
    </source>
</evidence>
<dbReference type="InterPro" id="IPR020904">
    <property type="entry name" value="Sc_DH/Rdtase_CS"/>
</dbReference>
<gene>
    <name evidence="5" type="ORF">JF888_10945</name>
</gene>